<dbReference type="Proteomes" id="UP000293519">
    <property type="component" value="Unassembled WGS sequence"/>
</dbReference>
<dbReference type="PANTHER" id="PTHR10151:SF120">
    <property type="entry name" value="BIS(5'-ADENOSYL)-TRIPHOSPHATASE"/>
    <property type="match status" value="1"/>
</dbReference>
<dbReference type="Gene3D" id="3.40.720.10">
    <property type="entry name" value="Alkaline Phosphatase, subunit A"/>
    <property type="match status" value="1"/>
</dbReference>
<name>A0A4Q7LJ05_9MICO</name>
<dbReference type="AlphaFoldDB" id="A0A4Q7LJ05"/>
<evidence type="ECO:0000313" key="1">
    <source>
        <dbReference type="EMBL" id="RZS54294.1"/>
    </source>
</evidence>
<dbReference type="Pfam" id="PF01663">
    <property type="entry name" value="Phosphodiest"/>
    <property type="match status" value="1"/>
</dbReference>
<gene>
    <name evidence="1" type="ORF">EV141_2291</name>
</gene>
<dbReference type="PANTHER" id="PTHR10151">
    <property type="entry name" value="ECTONUCLEOTIDE PYROPHOSPHATASE/PHOSPHODIESTERASE"/>
    <property type="match status" value="1"/>
</dbReference>
<dbReference type="RefSeq" id="WP_311768257.1">
    <property type="nucleotide sequence ID" value="NZ_SGWW01000005.1"/>
</dbReference>
<comment type="caution">
    <text evidence="1">The sequence shown here is derived from an EMBL/GenBank/DDBJ whole genome shotgun (WGS) entry which is preliminary data.</text>
</comment>
<evidence type="ECO:0000313" key="2">
    <source>
        <dbReference type="Proteomes" id="UP000293519"/>
    </source>
</evidence>
<sequence>MLPAAPFASPSLGDVLASAFAAVCGDDSALALPPVRSAAVVLVDGLGTQPLTARSGHARHLVSALPGRRGVIRAPFPTTTAAALATLTTGRAAGEHGLVGYSAHDVANSRALNLLTGWDAQADPERWQAEQTLFERAAERGVEPIVVASREYATSGFTRATLRGARFIPSDTIAERLAITRALLAEDAPRLVYTYIPELDKAGHRYGVSSDAWTHRLEELDAALREPIAPAGTGALLTADHGMLDVAPHARRVIAANDELWRGVRLVAGEPRCLQLVAETPADVDAIAERWRAREGGRAWVATRAEAIEAGWFGPVAPHIVERIGDVLVAARAAVAYYDARTATEHALAMVGQHGSFSDAETRIPLARFGAFAL</sequence>
<dbReference type="GO" id="GO:0016787">
    <property type="term" value="F:hydrolase activity"/>
    <property type="evidence" value="ECO:0007669"/>
    <property type="project" value="UniProtKB-ARBA"/>
</dbReference>
<accession>A0A4Q7LJ05</accession>
<dbReference type="SUPFAM" id="SSF53649">
    <property type="entry name" value="Alkaline phosphatase-like"/>
    <property type="match status" value="1"/>
</dbReference>
<dbReference type="InterPro" id="IPR017850">
    <property type="entry name" value="Alkaline_phosphatase_core_sf"/>
</dbReference>
<protein>
    <submittedName>
        <fullName evidence="1">Putative AlkP superfamily pyrophosphatase or phosphodiesterase</fullName>
    </submittedName>
</protein>
<dbReference type="EMBL" id="SGWW01000005">
    <property type="protein sequence ID" value="RZS54294.1"/>
    <property type="molecule type" value="Genomic_DNA"/>
</dbReference>
<dbReference type="InterPro" id="IPR002591">
    <property type="entry name" value="Phosphodiest/P_Trfase"/>
</dbReference>
<keyword evidence="2" id="KW-1185">Reference proteome</keyword>
<proteinExistence type="predicted"/>
<organism evidence="1 2">
    <name type="scientific">Microcella putealis</name>
    <dbReference type="NCBI Taxonomy" id="337005"/>
    <lineage>
        <taxon>Bacteria</taxon>
        <taxon>Bacillati</taxon>
        <taxon>Actinomycetota</taxon>
        <taxon>Actinomycetes</taxon>
        <taxon>Micrococcales</taxon>
        <taxon>Microbacteriaceae</taxon>
        <taxon>Microcella</taxon>
    </lineage>
</organism>
<reference evidence="1 2" key="1">
    <citation type="journal article" date="2015" name="Stand. Genomic Sci.">
        <title>Genomic Encyclopedia of Bacterial and Archaeal Type Strains, Phase III: the genomes of soil and plant-associated and newly described type strains.</title>
        <authorList>
            <person name="Whitman W.B."/>
            <person name="Woyke T."/>
            <person name="Klenk H.P."/>
            <person name="Zhou Y."/>
            <person name="Lilburn T.G."/>
            <person name="Beck B.J."/>
            <person name="De Vos P."/>
            <person name="Vandamme P."/>
            <person name="Eisen J.A."/>
            <person name="Garrity G."/>
            <person name="Hugenholtz P."/>
            <person name="Kyrpides N.C."/>
        </authorList>
    </citation>
    <scope>NUCLEOTIDE SEQUENCE [LARGE SCALE GENOMIC DNA]</scope>
    <source>
        <strain evidence="1 2">CV2</strain>
    </source>
</reference>